<dbReference type="OrthoDB" id="6613063at2759"/>
<accession>A0A5C3QNY3</accession>
<feature type="non-terminal residue" evidence="1">
    <location>
        <position position="62"/>
    </location>
</feature>
<proteinExistence type="predicted"/>
<dbReference type="Proteomes" id="UP000305067">
    <property type="component" value="Unassembled WGS sequence"/>
</dbReference>
<dbReference type="AlphaFoldDB" id="A0A5C3QNY3"/>
<name>A0A5C3QNY3_9AGAR</name>
<protein>
    <submittedName>
        <fullName evidence="1">Uncharacterized protein</fullName>
    </submittedName>
</protein>
<gene>
    <name evidence="1" type="ORF">BDV98DRAFT_493853</name>
</gene>
<evidence type="ECO:0000313" key="1">
    <source>
        <dbReference type="EMBL" id="TFL00084.1"/>
    </source>
</evidence>
<evidence type="ECO:0000313" key="2">
    <source>
        <dbReference type="Proteomes" id="UP000305067"/>
    </source>
</evidence>
<dbReference type="EMBL" id="ML178830">
    <property type="protein sequence ID" value="TFL00084.1"/>
    <property type="molecule type" value="Genomic_DNA"/>
</dbReference>
<keyword evidence="2" id="KW-1185">Reference proteome</keyword>
<reference evidence="1 2" key="1">
    <citation type="journal article" date="2019" name="Nat. Ecol. Evol.">
        <title>Megaphylogeny resolves global patterns of mushroom evolution.</title>
        <authorList>
            <person name="Varga T."/>
            <person name="Krizsan K."/>
            <person name="Foldi C."/>
            <person name="Dima B."/>
            <person name="Sanchez-Garcia M."/>
            <person name="Sanchez-Ramirez S."/>
            <person name="Szollosi G.J."/>
            <person name="Szarkandi J.G."/>
            <person name="Papp V."/>
            <person name="Albert L."/>
            <person name="Andreopoulos W."/>
            <person name="Angelini C."/>
            <person name="Antonin V."/>
            <person name="Barry K.W."/>
            <person name="Bougher N.L."/>
            <person name="Buchanan P."/>
            <person name="Buyck B."/>
            <person name="Bense V."/>
            <person name="Catcheside P."/>
            <person name="Chovatia M."/>
            <person name="Cooper J."/>
            <person name="Damon W."/>
            <person name="Desjardin D."/>
            <person name="Finy P."/>
            <person name="Geml J."/>
            <person name="Haridas S."/>
            <person name="Hughes K."/>
            <person name="Justo A."/>
            <person name="Karasinski D."/>
            <person name="Kautmanova I."/>
            <person name="Kiss B."/>
            <person name="Kocsube S."/>
            <person name="Kotiranta H."/>
            <person name="LaButti K.M."/>
            <person name="Lechner B.E."/>
            <person name="Liimatainen K."/>
            <person name="Lipzen A."/>
            <person name="Lukacs Z."/>
            <person name="Mihaltcheva S."/>
            <person name="Morgado L.N."/>
            <person name="Niskanen T."/>
            <person name="Noordeloos M.E."/>
            <person name="Ohm R.A."/>
            <person name="Ortiz-Santana B."/>
            <person name="Ovrebo C."/>
            <person name="Racz N."/>
            <person name="Riley R."/>
            <person name="Savchenko A."/>
            <person name="Shiryaev A."/>
            <person name="Soop K."/>
            <person name="Spirin V."/>
            <person name="Szebenyi C."/>
            <person name="Tomsovsky M."/>
            <person name="Tulloss R.E."/>
            <person name="Uehling J."/>
            <person name="Grigoriev I.V."/>
            <person name="Vagvolgyi C."/>
            <person name="Papp T."/>
            <person name="Martin F.M."/>
            <person name="Miettinen O."/>
            <person name="Hibbett D.S."/>
            <person name="Nagy L.G."/>
        </authorList>
    </citation>
    <scope>NUCLEOTIDE SEQUENCE [LARGE SCALE GENOMIC DNA]</scope>
    <source>
        <strain evidence="1 2">CBS 309.79</strain>
    </source>
</reference>
<organism evidence="1 2">
    <name type="scientific">Pterulicium gracile</name>
    <dbReference type="NCBI Taxonomy" id="1884261"/>
    <lineage>
        <taxon>Eukaryota</taxon>
        <taxon>Fungi</taxon>
        <taxon>Dikarya</taxon>
        <taxon>Basidiomycota</taxon>
        <taxon>Agaricomycotina</taxon>
        <taxon>Agaricomycetes</taxon>
        <taxon>Agaricomycetidae</taxon>
        <taxon>Agaricales</taxon>
        <taxon>Pleurotineae</taxon>
        <taxon>Pterulaceae</taxon>
        <taxon>Pterulicium</taxon>
    </lineage>
</organism>
<feature type="non-terminal residue" evidence="1">
    <location>
        <position position="1"/>
    </location>
</feature>
<sequence>LLHIPNMILHSGPMWTHWNYPIKCFCGSMVRSSKSQNNLYVSFIRRLQELLYNNQIKHKYHL</sequence>